<dbReference type="Proteomes" id="UP001595692">
    <property type="component" value="Unassembled WGS sequence"/>
</dbReference>
<protein>
    <submittedName>
        <fullName evidence="2">Excalibur calcium-binding domain-containing protein</fullName>
    </submittedName>
</protein>
<feature type="domain" description="Excalibur calcium-binding" evidence="1">
    <location>
        <begin position="61"/>
        <end position="94"/>
    </location>
</feature>
<evidence type="ECO:0000313" key="2">
    <source>
        <dbReference type="EMBL" id="MFC3912290.1"/>
    </source>
</evidence>
<keyword evidence="3" id="KW-1185">Reference proteome</keyword>
<gene>
    <name evidence="2" type="ORF">ACFOSS_02270</name>
</gene>
<reference evidence="3" key="1">
    <citation type="journal article" date="2019" name="Int. J. Syst. Evol. Microbiol.">
        <title>The Global Catalogue of Microorganisms (GCM) 10K type strain sequencing project: providing services to taxonomists for standard genome sequencing and annotation.</title>
        <authorList>
            <consortium name="The Broad Institute Genomics Platform"/>
            <consortium name="The Broad Institute Genome Sequencing Center for Infectious Disease"/>
            <person name="Wu L."/>
            <person name="Ma J."/>
        </authorList>
    </citation>
    <scope>NUCLEOTIDE SEQUENCE [LARGE SCALE GENOMIC DNA]</scope>
    <source>
        <strain evidence="3">CCUG 54939</strain>
    </source>
</reference>
<evidence type="ECO:0000313" key="3">
    <source>
        <dbReference type="Proteomes" id="UP001595692"/>
    </source>
</evidence>
<comment type="caution">
    <text evidence="2">The sequence shown here is derived from an EMBL/GenBank/DDBJ whole genome shotgun (WGS) entry which is preliminary data.</text>
</comment>
<dbReference type="RefSeq" id="WP_377150393.1">
    <property type="nucleotide sequence ID" value="NZ_JBHSAF010000001.1"/>
</dbReference>
<organism evidence="2 3">
    <name type="scientific">Pseudaeromonas sharmana</name>
    <dbReference type="NCBI Taxonomy" id="328412"/>
    <lineage>
        <taxon>Bacteria</taxon>
        <taxon>Pseudomonadati</taxon>
        <taxon>Pseudomonadota</taxon>
        <taxon>Gammaproteobacteria</taxon>
        <taxon>Aeromonadales</taxon>
        <taxon>Aeromonadaceae</taxon>
        <taxon>Pseudaeromonas</taxon>
    </lineage>
</organism>
<dbReference type="EMBL" id="JBHSAF010000001">
    <property type="protein sequence ID" value="MFC3912290.1"/>
    <property type="molecule type" value="Genomic_DNA"/>
</dbReference>
<name>A0ABV8CJW9_9GAMM</name>
<dbReference type="Pfam" id="PF05901">
    <property type="entry name" value="Excalibur"/>
    <property type="match status" value="1"/>
</dbReference>
<proteinExistence type="predicted"/>
<accession>A0ABV8CJW9</accession>
<dbReference type="InterPro" id="IPR008613">
    <property type="entry name" value="Excalibur_Ca-bd_domain"/>
</dbReference>
<evidence type="ECO:0000259" key="1">
    <source>
        <dbReference type="Pfam" id="PF05901"/>
    </source>
</evidence>
<sequence length="100" mass="10966">MRKFILLIAIGVGLYQYFNKPGATVSEPIYYDDVGISAYQTSTSTSSSVVASTQFSCQGKTHCSQMGSYEEAKFYLDNCPGMKMDGDGDGIPCEQQFSSW</sequence>